<dbReference type="OrthoDB" id="4582561at2759"/>
<organism evidence="2 3">
    <name type="scientific">Cudoniella acicularis</name>
    <dbReference type="NCBI Taxonomy" id="354080"/>
    <lineage>
        <taxon>Eukaryota</taxon>
        <taxon>Fungi</taxon>
        <taxon>Dikarya</taxon>
        <taxon>Ascomycota</taxon>
        <taxon>Pezizomycotina</taxon>
        <taxon>Leotiomycetes</taxon>
        <taxon>Helotiales</taxon>
        <taxon>Tricladiaceae</taxon>
        <taxon>Cudoniella</taxon>
    </lineage>
</organism>
<dbReference type="EMBL" id="JAAMPI010000151">
    <property type="protein sequence ID" value="KAF4634927.1"/>
    <property type="molecule type" value="Genomic_DNA"/>
</dbReference>
<keyword evidence="1" id="KW-0472">Membrane</keyword>
<protein>
    <submittedName>
        <fullName evidence="2">Uncharacterized protein</fullName>
    </submittedName>
</protein>
<proteinExistence type="predicted"/>
<name>A0A8H4RUW0_9HELO</name>
<dbReference type="AlphaFoldDB" id="A0A8H4RUW0"/>
<evidence type="ECO:0000256" key="1">
    <source>
        <dbReference type="SAM" id="Phobius"/>
    </source>
</evidence>
<gene>
    <name evidence="2" type="ORF">G7Y89_g3180</name>
</gene>
<feature type="transmembrane region" description="Helical" evidence="1">
    <location>
        <begin position="381"/>
        <end position="402"/>
    </location>
</feature>
<reference evidence="2 3" key="1">
    <citation type="submission" date="2020-03" db="EMBL/GenBank/DDBJ databases">
        <title>Draft Genome Sequence of Cudoniella acicularis.</title>
        <authorList>
            <person name="Buettner E."/>
            <person name="Kellner H."/>
        </authorList>
    </citation>
    <scope>NUCLEOTIDE SEQUENCE [LARGE SCALE GENOMIC DNA]</scope>
    <source>
        <strain evidence="2 3">DSM 108380</strain>
    </source>
</reference>
<feature type="transmembrane region" description="Helical" evidence="1">
    <location>
        <begin position="265"/>
        <end position="284"/>
    </location>
</feature>
<sequence length="540" mass="60870">MSLNYTTALEVLASLNYTADCGIAISWYGIQHPSFLQLGYLTANETINLQFIRSAWPQEYLSINDTDIIEFFDIISNSNVGNWVQSAFTSIELQCLGPALANTVTFEDLDFTANCSATAGFMMNTLCAINSPILVDWQVSKSDGYQWISTTPPSFSSAEGLNFLRNSWPYDSTNIENTTLVAWTQIYKGDIVSFYTSTQARNICQSCMLEFCTEADFPGNSDICGIGIVISYFVEAILLTIGVCIWILSLLETFQGTQHTEIKKAITTTHIVFVSTAMVFYFTVSLAETFTLPNLSTYYQVLQSRHVLLLAWVSVVGALLMKQHKSIEWQDKLFAGILLVLTFIFTGAFIRLSDSRASEEYGDYFCVQDLQHNALEKADSWVYLLPTLVLLLSVVLFSHIILRNCSFSTHGVLKLVISTILSSHDISRLRRIRKLGRTVAQWLFGAFLFGATVGTWLTLYHLWTLRETMKQFAGPSWGEDVWGFGQIISVLLWLPIISQFSVIIFQEILRRRENNREVAEPQHRALLLPQIPPLNPILPS</sequence>
<comment type="caution">
    <text evidence="2">The sequence shown here is derived from an EMBL/GenBank/DDBJ whole genome shotgun (WGS) entry which is preliminary data.</text>
</comment>
<feature type="transmembrane region" description="Helical" evidence="1">
    <location>
        <begin position="304"/>
        <end position="321"/>
    </location>
</feature>
<keyword evidence="1" id="KW-1133">Transmembrane helix</keyword>
<keyword evidence="3" id="KW-1185">Reference proteome</keyword>
<keyword evidence="1" id="KW-0812">Transmembrane</keyword>
<feature type="transmembrane region" description="Helical" evidence="1">
    <location>
        <begin position="439"/>
        <end position="463"/>
    </location>
</feature>
<dbReference type="Proteomes" id="UP000566819">
    <property type="component" value="Unassembled WGS sequence"/>
</dbReference>
<feature type="transmembrane region" description="Helical" evidence="1">
    <location>
        <begin position="333"/>
        <end position="352"/>
    </location>
</feature>
<evidence type="ECO:0000313" key="3">
    <source>
        <dbReference type="Proteomes" id="UP000566819"/>
    </source>
</evidence>
<feature type="transmembrane region" description="Helical" evidence="1">
    <location>
        <begin position="229"/>
        <end position="253"/>
    </location>
</feature>
<evidence type="ECO:0000313" key="2">
    <source>
        <dbReference type="EMBL" id="KAF4634927.1"/>
    </source>
</evidence>
<accession>A0A8H4RUW0</accession>
<feature type="transmembrane region" description="Helical" evidence="1">
    <location>
        <begin position="483"/>
        <end position="505"/>
    </location>
</feature>